<keyword evidence="1" id="KW-1133">Transmembrane helix</keyword>
<reference evidence="2 3" key="1">
    <citation type="submission" date="2022-04" db="EMBL/GenBank/DDBJ databases">
        <title>Genome sequence of soybean root-associated Caulobacter segnis RL271.</title>
        <authorList>
            <person name="Longley R."/>
            <person name="Bonito G."/>
            <person name="Trigodet F."/>
            <person name="Crosson S."/>
            <person name="Fiebig A."/>
        </authorList>
    </citation>
    <scope>NUCLEOTIDE SEQUENCE [LARGE SCALE GENOMIC DNA]</scope>
    <source>
        <strain evidence="2 3">RL271</strain>
    </source>
</reference>
<keyword evidence="3" id="KW-1185">Reference proteome</keyword>
<keyword evidence="1" id="KW-0812">Transmembrane</keyword>
<feature type="transmembrane region" description="Helical" evidence="1">
    <location>
        <begin position="12"/>
        <end position="31"/>
    </location>
</feature>
<evidence type="ECO:0008006" key="4">
    <source>
        <dbReference type="Google" id="ProtNLM"/>
    </source>
</evidence>
<protein>
    <recommendedName>
        <fullName evidence="4">Transmembrane protein</fullName>
    </recommendedName>
</protein>
<keyword evidence="1" id="KW-0472">Membrane</keyword>
<sequence>MLRALQHRLAPYRTVLTWAGFLALLIGATVFQRWLEQPLENAPRTFFALAIVAIWALRALLSHESAERIIGRLNVAEPGVWLTARPERLKRLVFALFMVPLLVVLARIAWAHWLGGDVLRLAGAIVASLVGLAMTVLLVAKAWRARVELRIDRDGVFAPAWSAPVAWSAIDFAIRSQGARELRLMTKHDGLRVLPLAPTGLYPGEALAALRALRPDLRIELWTTNGVVLPIHGATDVPDTVKVTTYG</sequence>
<evidence type="ECO:0000313" key="2">
    <source>
        <dbReference type="EMBL" id="USQ96678.1"/>
    </source>
</evidence>
<dbReference type="EMBL" id="CP096040">
    <property type="protein sequence ID" value="USQ96678.1"/>
    <property type="molecule type" value="Genomic_DNA"/>
</dbReference>
<feature type="transmembrane region" description="Helical" evidence="1">
    <location>
        <begin position="119"/>
        <end position="140"/>
    </location>
</feature>
<dbReference type="Proteomes" id="UP001057520">
    <property type="component" value="Chromosome"/>
</dbReference>
<organism evidence="2 3">
    <name type="scientific">Caulobacter segnis</name>
    <dbReference type="NCBI Taxonomy" id="88688"/>
    <lineage>
        <taxon>Bacteria</taxon>
        <taxon>Pseudomonadati</taxon>
        <taxon>Pseudomonadota</taxon>
        <taxon>Alphaproteobacteria</taxon>
        <taxon>Caulobacterales</taxon>
        <taxon>Caulobacteraceae</taxon>
        <taxon>Caulobacter</taxon>
    </lineage>
</organism>
<name>A0ABY4ZVE3_9CAUL</name>
<accession>A0ABY4ZVE3</accession>
<evidence type="ECO:0000313" key="3">
    <source>
        <dbReference type="Proteomes" id="UP001057520"/>
    </source>
</evidence>
<evidence type="ECO:0000256" key="1">
    <source>
        <dbReference type="SAM" id="Phobius"/>
    </source>
</evidence>
<feature type="transmembrane region" description="Helical" evidence="1">
    <location>
        <begin position="43"/>
        <end position="61"/>
    </location>
</feature>
<proteinExistence type="predicted"/>
<feature type="transmembrane region" description="Helical" evidence="1">
    <location>
        <begin position="92"/>
        <end position="113"/>
    </location>
</feature>
<gene>
    <name evidence="2" type="ORF">MZV50_03580</name>
</gene>